<evidence type="ECO:0000313" key="11">
    <source>
        <dbReference type="Ensembl" id="ENSSSCP00070011538.1"/>
    </source>
</evidence>
<feature type="signal peptide" evidence="9">
    <location>
        <begin position="1"/>
        <end position="30"/>
    </location>
</feature>
<dbReference type="Ensembl" id="ENSSSCT00070013997.1">
    <property type="protein sequence ID" value="ENSSSCP00070011538.1"/>
    <property type="gene ID" value="ENSSSCG00070007273.1"/>
</dbReference>
<proteinExistence type="predicted"/>
<dbReference type="SMART" id="SM00020">
    <property type="entry name" value="Tryp_SPc"/>
    <property type="match status" value="1"/>
</dbReference>
<dbReference type="Proteomes" id="UP000694725">
    <property type="component" value="Unplaced"/>
</dbReference>
<dbReference type="PROSITE" id="PS00134">
    <property type="entry name" value="TRYPSIN_HIS"/>
    <property type="match status" value="1"/>
</dbReference>
<dbReference type="AlphaFoldDB" id="A0A4X1T9P6"/>
<evidence type="ECO:0000259" key="10">
    <source>
        <dbReference type="PROSITE" id="PS50240"/>
    </source>
</evidence>
<dbReference type="SMR" id="A0A4X1T9P6"/>
<accession>A0A4X1T9P6</accession>
<feature type="domain" description="Peptidase S1" evidence="10">
    <location>
        <begin position="130"/>
        <end position="365"/>
    </location>
</feature>
<reference evidence="11" key="2">
    <citation type="submission" date="2025-05" db="UniProtKB">
        <authorList>
            <consortium name="Ensembl"/>
        </authorList>
    </citation>
    <scope>IDENTIFICATION</scope>
</reference>
<evidence type="ECO:0000256" key="4">
    <source>
        <dbReference type="ARBA" id="ARBA00022825"/>
    </source>
</evidence>
<dbReference type="PROSITE" id="PS50240">
    <property type="entry name" value="TRYPSIN_DOM"/>
    <property type="match status" value="1"/>
</dbReference>
<dbReference type="PANTHER" id="PTHR24253">
    <property type="entry name" value="TRANSMEMBRANE PROTEASE SERINE"/>
    <property type="match status" value="1"/>
</dbReference>
<dbReference type="Pfam" id="PF00089">
    <property type="entry name" value="Trypsin"/>
    <property type="match status" value="1"/>
</dbReference>
<keyword evidence="6" id="KW-0325">Glycoprotein</keyword>
<dbReference type="CDD" id="cd00190">
    <property type="entry name" value="Tryp_SPc"/>
    <property type="match status" value="1"/>
</dbReference>
<dbReference type="InterPro" id="IPR018114">
    <property type="entry name" value="TRYPSIN_HIS"/>
</dbReference>
<evidence type="ECO:0000256" key="3">
    <source>
        <dbReference type="ARBA" id="ARBA00022801"/>
    </source>
</evidence>
<name>A0A4X1T9P6_PIG</name>
<dbReference type="Ensembl" id="ENSSSCT00065049154.1">
    <property type="protein sequence ID" value="ENSSSCP00065021264.1"/>
    <property type="gene ID" value="ENSSSCG00065036057.1"/>
</dbReference>
<dbReference type="FunFam" id="2.40.10.10:FF:000006">
    <property type="entry name" value="Serine proteinase stubble"/>
    <property type="match status" value="1"/>
</dbReference>
<evidence type="ECO:0000256" key="1">
    <source>
        <dbReference type="ARBA" id="ARBA00022670"/>
    </source>
</evidence>
<dbReference type="GO" id="GO:0004252">
    <property type="term" value="F:serine-type endopeptidase activity"/>
    <property type="evidence" value="ECO:0007669"/>
    <property type="project" value="InterPro"/>
</dbReference>
<feature type="compositionally biased region" description="Gly residues" evidence="8">
    <location>
        <begin position="51"/>
        <end position="60"/>
    </location>
</feature>
<dbReference type="SUPFAM" id="SSF50494">
    <property type="entry name" value="Trypsin-like serine proteases"/>
    <property type="match status" value="1"/>
</dbReference>
<evidence type="ECO:0000256" key="7">
    <source>
        <dbReference type="RuleBase" id="RU363034"/>
    </source>
</evidence>
<dbReference type="InterPro" id="IPR033116">
    <property type="entry name" value="TRYPSIN_SER"/>
</dbReference>
<evidence type="ECO:0000256" key="6">
    <source>
        <dbReference type="ARBA" id="ARBA00023180"/>
    </source>
</evidence>
<protein>
    <recommendedName>
        <fullName evidence="10">Peptidase S1 domain-containing protein</fullName>
    </recommendedName>
</protein>
<dbReference type="Proteomes" id="UP000694727">
    <property type="component" value="Unplaced"/>
</dbReference>
<evidence type="ECO:0000313" key="12">
    <source>
        <dbReference type="Proteomes" id="UP000314985"/>
    </source>
</evidence>
<keyword evidence="5" id="KW-1015">Disulfide bond</keyword>
<keyword evidence="4 7" id="KW-0720">Serine protease</keyword>
<keyword evidence="2 9" id="KW-0732">Signal</keyword>
<keyword evidence="1 7" id="KW-0645">Protease</keyword>
<evidence type="ECO:0000256" key="9">
    <source>
        <dbReference type="SAM" id="SignalP"/>
    </source>
</evidence>
<dbReference type="Ensembl" id="ENSSSCT00025077534.1">
    <property type="protein sequence ID" value="ENSSSCP00025033607.1"/>
    <property type="gene ID" value="ENSSSCG00025056689.1"/>
</dbReference>
<dbReference type="Proteomes" id="UP000694728">
    <property type="component" value="Unplaced"/>
</dbReference>
<dbReference type="GO" id="GO:0006508">
    <property type="term" value="P:proteolysis"/>
    <property type="evidence" value="ECO:0007669"/>
    <property type="project" value="UniProtKB-KW"/>
</dbReference>
<evidence type="ECO:0000256" key="5">
    <source>
        <dbReference type="ARBA" id="ARBA00023157"/>
    </source>
</evidence>
<dbReference type="InterPro" id="IPR043504">
    <property type="entry name" value="Peptidase_S1_PA_chymotrypsin"/>
</dbReference>
<dbReference type="ExpressionAtlas" id="A0A4X1T9P6">
    <property type="expression patterns" value="baseline and differential"/>
</dbReference>
<dbReference type="InterPro" id="IPR001314">
    <property type="entry name" value="Peptidase_S1A"/>
</dbReference>
<dbReference type="Ensembl" id="ENSSSCT00045026054.1">
    <property type="protein sequence ID" value="ENSSSCP00045017985.1"/>
    <property type="gene ID" value="ENSSSCG00045015374.1"/>
</dbReference>
<reference evidence="11 12" key="1">
    <citation type="submission" date="2017-08" db="EMBL/GenBank/DDBJ databases">
        <title>USMARCv1.0.</title>
        <authorList>
            <person name="Hannum G.I."/>
            <person name="Koren S."/>
            <person name="Schroeder S.G."/>
            <person name="Chin S.C."/>
            <person name="Nonneman D.J."/>
            <person name="Becker S.A."/>
            <person name="Rosen B.D."/>
            <person name="Bickhart D.M."/>
            <person name="Putnam N.H."/>
            <person name="Green R.E."/>
            <person name="Tuggle C.K."/>
            <person name="Liu H."/>
            <person name="Rohrer G.A."/>
            <person name="Warr A."/>
            <person name="Hall R."/>
            <person name="Kim K."/>
            <person name="Hume D.A."/>
            <person name="Talbot R."/>
            <person name="Chow W."/>
            <person name="Howe K."/>
            <person name="Schwartz A.S."/>
            <person name="Watson M."/>
            <person name="Archibald A.L."/>
            <person name="Phillippy A.M."/>
            <person name="Smith T.P.L."/>
        </authorList>
    </citation>
    <scope>NUCLEOTIDE SEQUENCE [LARGE SCALE GENOMIC DNA]</scope>
</reference>
<dbReference type="Ensembl" id="ENSSSCT00035052367.1">
    <property type="protein sequence ID" value="ENSSSCP00035021059.1"/>
    <property type="gene ID" value="ENSSSCG00035039424.1"/>
</dbReference>
<dbReference type="Proteomes" id="UP000694720">
    <property type="component" value="Unplaced"/>
</dbReference>
<keyword evidence="3 7" id="KW-0378">Hydrolase</keyword>
<feature type="chain" id="PRO_5044614506" description="Peptidase S1 domain-containing protein" evidence="9">
    <location>
        <begin position="31"/>
        <end position="391"/>
    </location>
</feature>
<feature type="region of interest" description="Disordered" evidence="8">
    <location>
        <begin position="38"/>
        <end position="118"/>
    </location>
</feature>
<sequence>MAFLGVLSSCGGSMGLLLWLLVLQLWLSEAWVGGEGAQGGLVPPSPSPPTSGGGLEGPGAPGWRLPPGGVPGTSGSPESGMTAVDPNLVEFSPSDSDSNKALPSLNAPAPGGTKETQLFPSACGLRTMRIVGGSPARARKWPWQVSLQVNDQHMCGGSLIANRWVLTAAHCILGHVEYTVKMGDIHLMNLSGMAVKIPVRDIVIHKYYNPVGLIENDIALALLDFPVNYSSHIQPVCLPEKTFMVQADTECWVTGWGKVDERGNSPLLLQEAELSILRYEKCNEVLKDKMESRLDVVKKGVVCGTSSRGKDSCQGDSGGPLVCEFNDSWVQVGIVSWGIGCGLRGYPGIYTEVSFYKDWVIARMSQASPLDSKGFFSIPLCLVLLDLLATP</sequence>
<dbReference type="InterPro" id="IPR009003">
    <property type="entry name" value="Peptidase_S1_PA"/>
</dbReference>
<dbReference type="InterPro" id="IPR001254">
    <property type="entry name" value="Trypsin_dom"/>
</dbReference>
<evidence type="ECO:0000256" key="2">
    <source>
        <dbReference type="ARBA" id="ARBA00022729"/>
    </source>
</evidence>
<dbReference type="PROSITE" id="PS00135">
    <property type="entry name" value="TRYPSIN_SER"/>
    <property type="match status" value="1"/>
</dbReference>
<dbReference type="PRINTS" id="PR00722">
    <property type="entry name" value="CHYMOTRYPSIN"/>
</dbReference>
<evidence type="ECO:0000256" key="8">
    <source>
        <dbReference type="SAM" id="MobiDB-lite"/>
    </source>
</evidence>
<dbReference type="Gene3D" id="2.40.10.10">
    <property type="entry name" value="Trypsin-like serine proteases"/>
    <property type="match status" value="1"/>
</dbReference>
<dbReference type="PANTHER" id="PTHR24253:SF159">
    <property type="entry name" value="SERINE PROTEASE 42"/>
    <property type="match status" value="1"/>
</dbReference>
<organism evidence="11 12">
    <name type="scientific">Sus scrofa</name>
    <name type="common">Pig</name>
    <dbReference type="NCBI Taxonomy" id="9823"/>
    <lineage>
        <taxon>Eukaryota</taxon>
        <taxon>Metazoa</taxon>
        <taxon>Chordata</taxon>
        <taxon>Craniata</taxon>
        <taxon>Vertebrata</taxon>
        <taxon>Euteleostomi</taxon>
        <taxon>Mammalia</taxon>
        <taxon>Eutheria</taxon>
        <taxon>Laurasiatheria</taxon>
        <taxon>Artiodactyla</taxon>
        <taxon>Suina</taxon>
        <taxon>Suidae</taxon>
        <taxon>Sus</taxon>
    </lineage>
</organism>
<dbReference type="Proteomes" id="UP000314985">
    <property type="component" value="Chromosome 13"/>
</dbReference>